<dbReference type="InterPro" id="IPR041681">
    <property type="entry name" value="PH_9"/>
</dbReference>
<keyword evidence="3" id="KW-1185">Reference proteome</keyword>
<evidence type="ECO:0000256" key="1">
    <source>
        <dbReference type="SAM" id="MobiDB-lite"/>
    </source>
</evidence>
<accession>A0A914XQI1</accession>
<dbReference type="Gene3D" id="2.30.29.30">
    <property type="entry name" value="Pleckstrin-homology domain (PH domain)/Phosphotyrosine-binding domain (PTB)"/>
    <property type="match status" value="2"/>
</dbReference>
<feature type="domain" description="PH" evidence="2">
    <location>
        <begin position="146"/>
        <end position="277"/>
    </location>
</feature>
<evidence type="ECO:0000313" key="4">
    <source>
        <dbReference type="WBParaSite" id="PSAMB.scaffold9751size4663.g32715.t1"/>
    </source>
</evidence>
<protein>
    <submittedName>
        <fullName evidence="4">PH domain-containing protein</fullName>
    </submittedName>
</protein>
<feature type="compositionally biased region" description="Basic and acidic residues" evidence="1">
    <location>
        <begin position="38"/>
        <end position="47"/>
    </location>
</feature>
<feature type="compositionally biased region" description="Basic and acidic residues" evidence="1">
    <location>
        <begin position="72"/>
        <end position="95"/>
    </location>
</feature>
<dbReference type="InterPro" id="IPR011993">
    <property type="entry name" value="PH-like_dom_sf"/>
</dbReference>
<dbReference type="PRINTS" id="PR00683">
    <property type="entry name" value="SPECTRINPH"/>
</dbReference>
<evidence type="ECO:0000259" key="2">
    <source>
        <dbReference type="PROSITE" id="PS50003"/>
    </source>
</evidence>
<proteinExistence type="predicted"/>
<dbReference type="GO" id="GO:0005543">
    <property type="term" value="F:phospholipid binding"/>
    <property type="evidence" value="ECO:0007669"/>
    <property type="project" value="InterPro"/>
</dbReference>
<dbReference type="InterPro" id="IPR001849">
    <property type="entry name" value="PH_domain"/>
</dbReference>
<dbReference type="SMART" id="SM00233">
    <property type="entry name" value="PH"/>
    <property type="match status" value="1"/>
</dbReference>
<dbReference type="PROSITE" id="PS50003">
    <property type="entry name" value="PH_DOMAIN"/>
    <property type="match status" value="1"/>
</dbReference>
<sequence length="306" mass="35033">MWLRMGGNRRKLNALGPQADLRFMERLECEMFELKELQRRQEEEERRRHPHKGPSPAKSPERVETTFGVEGGVHREGAEALRAAEKADTSFDRTMDSSYDGSGRSPLSKKSPDRSRLAASEPSSWRLSLSRSARFEPHDLRGTETGDGFEGVLIRKHTYESLDRKASNRSWEKLYTVLRNNQVMFFKDQRHRDEGHLYHSEQPIALPGCSVHVASDYTKKRLQPIALPGCSVHVASDYTKKRHVLSLRLQQGAEFLLQASSEDDMNRWLHYLQLSTGQTTHEPTRSQTMPEGGVKAKKGFFSLKKK</sequence>
<evidence type="ECO:0000313" key="3">
    <source>
        <dbReference type="Proteomes" id="UP000887566"/>
    </source>
</evidence>
<dbReference type="Pfam" id="PF15410">
    <property type="entry name" value="PH_9"/>
    <property type="match status" value="1"/>
</dbReference>
<dbReference type="SUPFAM" id="SSF50729">
    <property type="entry name" value="PH domain-like"/>
    <property type="match status" value="1"/>
</dbReference>
<dbReference type="AlphaFoldDB" id="A0A914XQI1"/>
<dbReference type="WBParaSite" id="PSAMB.scaffold9751size4663.g32715.t1">
    <property type="protein sequence ID" value="PSAMB.scaffold9751size4663.g32715.t1"/>
    <property type="gene ID" value="PSAMB.scaffold9751size4663.g32715"/>
</dbReference>
<name>A0A914XQI1_9BILA</name>
<organism evidence="3 4">
    <name type="scientific">Plectus sambesii</name>
    <dbReference type="NCBI Taxonomy" id="2011161"/>
    <lineage>
        <taxon>Eukaryota</taxon>
        <taxon>Metazoa</taxon>
        <taxon>Ecdysozoa</taxon>
        <taxon>Nematoda</taxon>
        <taxon>Chromadorea</taxon>
        <taxon>Plectida</taxon>
        <taxon>Plectina</taxon>
        <taxon>Plectoidea</taxon>
        <taxon>Plectidae</taxon>
        <taxon>Plectus</taxon>
    </lineage>
</organism>
<dbReference type="CDD" id="cd10571">
    <property type="entry name" value="PH_beta_spectrin"/>
    <property type="match status" value="1"/>
</dbReference>
<feature type="region of interest" description="Disordered" evidence="1">
    <location>
        <begin position="38"/>
        <end position="123"/>
    </location>
</feature>
<dbReference type="InterPro" id="IPR001605">
    <property type="entry name" value="PH_dom-spectrin-type"/>
</dbReference>
<dbReference type="PANTHER" id="PTHR23175:SF23">
    <property type="entry name" value="PDZ DOMAIN-CONTAINING PROTEIN"/>
    <property type="match status" value="1"/>
</dbReference>
<dbReference type="Proteomes" id="UP000887566">
    <property type="component" value="Unplaced"/>
</dbReference>
<dbReference type="PANTHER" id="PTHR23175">
    <property type="entry name" value="PDZ DOMAIN-CONTAINING PROTEIN"/>
    <property type="match status" value="1"/>
</dbReference>
<reference evidence="4" key="1">
    <citation type="submission" date="2022-11" db="UniProtKB">
        <authorList>
            <consortium name="WormBaseParasite"/>
        </authorList>
    </citation>
    <scope>IDENTIFICATION</scope>
</reference>